<dbReference type="RefSeq" id="WP_229775836.1">
    <property type="nucleotide sequence ID" value="NZ_BMQL01000002.1"/>
</dbReference>
<dbReference type="InterPro" id="IPR043748">
    <property type="entry name" value="DUF5693"/>
</dbReference>
<evidence type="ECO:0000256" key="2">
    <source>
        <dbReference type="SAM" id="Phobius"/>
    </source>
</evidence>
<feature type="transmembrane region" description="Helical" evidence="2">
    <location>
        <begin position="584"/>
        <end position="607"/>
    </location>
</feature>
<feature type="region of interest" description="Disordered" evidence="1">
    <location>
        <begin position="1"/>
        <end position="25"/>
    </location>
</feature>
<accession>A0A918BZW4</accession>
<organism evidence="3 4">
    <name type="scientific">Deinococcus ruber</name>
    <dbReference type="NCBI Taxonomy" id="1848197"/>
    <lineage>
        <taxon>Bacteria</taxon>
        <taxon>Thermotogati</taxon>
        <taxon>Deinococcota</taxon>
        <taxon>Deinococci</taxon>
        <taxon>Deinococcales</taxon>
        <taxon>Deinococcaceae</taxon>
        <taxon>Deinococcus</taxon>
    </lineage>
</organism>
<comment type="caution">
    <text evidence="3">The sequence shown here is derived from an EMBL/GenBank/DDBJ whole genome shotgun (WGS) entry which is preliminary data.</text>
</comment>
<keyword evidence="2" id="KW-1133">Transmembrane helix</keyword>
<feature type="transmembrane region" description="Helical" evidence="2">
    <location>
        <begin position="484"/>
        <end position="501"/>
    </location>
</feature>
<dbReference type="EMBL" id="BMQL01000002">
    <property type="protein sequence ID" value="GGQ97213.1"/>
    <property type="molecule type" value="Genomic_DNA"/>
</dbReference>
<sequence length="622" mass="67255">MTQPPAKPPLSRLPATTPGTHLPPATRHPLTRVLLGIIALALIPALILAFSRISFEAQQKTVAMIMDYPSVSGQANVNGRAPLDLLNHYRTLGVNGVAVYEDTVSSRVTRGELYLKSGADLASDNPGQGFNTQWTYTRDLKPGTIESLIPRYNVKPVQVKLLGYNWFAWPINPAFLPAGPNLTLINSLKAQGYIVVYRPFDSSAVLNPGADWPDVPFLAFTSGKITGEGDPELMRQMRERLGKRVPAIIESTTQKGLEQLIAGGSAVRLFSISSNWQSTLTPPDVSSKFVLAARERSHKLLYMRPFRTIEDTDTFLTDVKSGLSRWGISVGLPKPAAYEPSTVLRWLCVLGPLAALLLVGVSYPLVRVGLGVAVLALLGALGMNGFAPLPGFALIAAITFPALGLVLRRHKPTDWFVATGLSLAGVLFVSALGATRDSMLGLDPFKGVGLTLAAPILLVALSFLPRQDIRRTVYMLFARPIRLGDVLIVMVALLAVALVFLRRGNSTGLGVSDAEAQLRQTVQDNLIRPRFKEVAGHPLLLLGLSGVVPGYVTPLLLLGGVIGQGSILNTFTHFHTPLLISFTRAVYGLGLGLILGYILIYVVKWVIQLWNGRGEWLPQEAA</sequence>
<feature type="transmembrane region" description="Helical" evidence="2">
    <location>
        <begin position="539"/>
        <end position="563"/>
    </location>
</feature>
<keyword evidence="2" id="KW-0812">Transmembrane</keyword>
<evidence type="ECO:0000256" key="1">
    <source>
        <dbReference type="SAM" id="MobiDB-lite"/>
    </source>
</evidence>
<gene>
    <name evidence="3" type="ORF">GCM10008957_06970</name>
</gene>
<dbReference type="AlphaFoldDB" id="A0A918BZW4"/>
<keyword evidence="2" id="KW-0472">Membrane</keyword>
<dbReference type="Proteomes" id="UP000603865">
    <property type="component" value="Unassembled WGS sequence"/>
</dbReference>
<feature type="transmembrane region" description="Helical" evidence="2">
    <location>
        <begin position="343"/>
        <end position="366"/>
    </location>
</feature>
<feature type="transmembrane region" description="Helical" evidence="2">
    <location>
        <begin position="415"/>
        <end position="435"/>
    </location>
</feature>
<proteinExistence type="predicted"/>
<feature type="transmembrane region" description="Helical" evidence="2">
    <location>
        <begin position="30"/>
        <end position="50"/>
    </location>
</feature>
<name>A0A918BZW4_9DEIO</name>
<dbReference type="Pfam" id="PF18949">
    <property type="entry name" value="DUF5693"/>
    <property type="match status" value="1"/>
</dbReference>
<evidence type="ECO:0000313" key="4">
    <source>
        <dbReference type="Proteomes" id="UP000603865"/>
    </source>
</evidence>
<reference evidence="3" key="2">
    <citation type="submission" date="2020-09" db="EMBL/GenBank/DDBJ databases">
        <authorList>
            <person name="Sun Q."/>
            <person name="Ohkuma M."/>
        </authorList>
    </citation>
    <scope>NUCLEOTIDE SEQUENCE</scope>
    <source>
        <strain evidence="3">JCM 31311</strain>
    </source>
</reference>
<feature type="transmembrane region" description="Helical" evidence="2">
    <location>
        <begin position="372"/>
        <end position="403"/>
    </location>
</feature>
<reference evidence="3" key="1">
    <citation type="journal article" date="2014" name="Int. J. Syst. Evol. Microbiol.">
        <title>Complete genome sequence of Corynebacterium casei LMG S-19264T (=DSM 44701T), isolated from a smear-ripened cheese.</title>
        <authorList>
            <consortium name="US DOE Joint Genome Institute (JGI-PGF)"/>
            <person name="Walter F."/>
            <person name="Albersmeier A."/>
            <person name="Kalinowski J."/>
            <person name="Ruckert C."/>
        </authorList>
    </citation>
    <scope>NUCLEOTIDE SEQUENCE</scope>
    <source>
        <strain evidence="3">JCM 31311</strain>
    </source>
</reference>
<protein>
    <submittedName>
        <fullName evidence="3">Uncharacterized protein</fullName>
    </submittedName>
</protein>
<keyword evidence="4" id="KW-1185">Reference proteome</keyword>
<evidence type="ECO:0000313" key="3">
    <source>
        <dbReference type="EMBL" id="GGQ97213.1"/>
    </source>
</evidence>
<feature type="transmembrane region" description="Helical" evidence="2">
    <location>
        <begin position="447"/>
        <end position="464"/>
    </location>
</feature>